<dbReference type="Gene3D" id="3.30.930.10">
    <property type="entry name" value="Bira Bifunctional Protein, Domain 2"/>
    <property type="match status" value="2"/>
</dbReference>
<keyword evidence="6" id="KW-1185">Reference proteome</keyword>
<comment type="similarity">
    <text evidence="1">Belongs to the prefoldin subunit alpha family.</text>
</comment>
<evidence type="ECO:0000256" key="1">
    <source>
        <dbReference type="ARBA" id="ARBA00010048"/>
    </source>
</evidence>
<dbReference type="NCBIfam" id="TIGR00293">
    <property type="entry name" value="prefoldin subunit alpha"/>
    <property type="match status" value="1"/>
</dbReference>
<evidence type="ECO:0000256" key="2">
    <source>
        <dbReference type="ARBA" id="ARBA00023186"/>
    </source>
</evidence>
<evidence type="ECO:0000256" key="3">
    <source>
        <dbReference type="SAM" id="Coils"/>
    </source>
</evidence>
<sequence length="533" mass="58540">MFPLRPNAEPSAISRALIRRSTRSYHQCHSGADQRQRLTAIWTPTGGRTAGEAERAHDKLIRAGLLRQSHSGIFHILPMGYRIQSKLESLIDKHMQSLGASRVALSSITSKKLWQQSGRYENLGSELFNFQDRKGADYMLAPTHEEEVTSLVAQSVKSYKELPLRLYQITAAMQTYEQVQDAYASFFGSLGLPVVKARAGSGDMGGDLSHEYHFTSPIGEDLIMKCNNCEFAVNSDIAEQPANDRATDPQHHCPECEAGTLEAKEALEVGHTFHLGTRYSEPLGARIALPTTSQGGSQSTDTSAARATTHIQMGCHGIGVSRLIVFADGLEAQAVQIYDDVVHGLSDTTDVLLDDRPVSLPWKLKDADLAGYPIVVVLGQMASQGGETVNLSTLDVQQLGQVKKQIEEELEHLTQSFAQLHAVQGKFKECQRIVKTRPGSIEGERSVLVPLTNSLYVRGELSDPGRVVVDVGTGFYVEKESSAAELFYNAKLKQLAQNIQDLEVIVQRKTANVRSVEDVLRQKVMAGQASETR</sequence>
<dbReference type="FunFam" id="1.10.287.370:FF:000004">
    <property type="entry name" value="Probable prefoldin subunit 5"/>
    <property type="match status" value="1"/>
</dbReference>
<dbReference type="OMA" id="FQMGCYG"/>
<dbReference type="FunCoup" id="G2WZW9">
    <property type="interactions" value="393"/>
</dbReference>
<keyword evidence="3" id="KW-0175">Coiled coil</keyword>
<dbReference type="GO" id="GO:0006433">
    <property type="term" value="P:prolyl-tRNA aminoacylation"/>
    <property type="evidence" value="ECO:0007669"/>
    <property type="project" value="TreeGrafter"/>
</dbReference>
<feature type="domain" description="Anticodon-binding" evidence="4">
    <location>
        <begin position="333"/>
        <end position="403"/>
    </location>
</feature>
<dbReference type="SUPFAM" id="SSF52954">
    <property type="entry name" value="Class II aaRS ABD-related"/>
    <property type="match status" value="1"/>
</dbReference>
<dbReference type="InterPro" id="IPR045864">
    <property type="entry name" value="aa-tRNA-synth_II/BPL/LPL"/>
</dbReference>
<dbReference type="KEGG" id="vda:VDAG_02992"/>
<dbReference type="Gene3D" id="1.10.287.370">
    <property type="match status" value="1"/>
</dbReference>
<dbReference type="GO" id="GO:0005739">
    <property type="term" value="C:mitochondrion"/>
    <property type="evidence" value="ECO:0007669"/>
    <property type="project" value="TreeGrafter"/>
</dbReference>
<dbReference type="PANTHER" id="PTHR42753:SF2">
    <property type="entry name" value="PROLINE--TRNA LIGASE"/>
    <property type="match status" value="1"/>
</dbReference>
<dbReference type="Pfam" id="PF02996">
    <property type="entry name" value="Prefoldin"/>
    <property type="match status" value="1"/>
</dbReference>
<dbReference type="GeneID" id="20704455"/>
<dbReference type="InterPro" id="IPR004154">
    <property type="entry name" value="Anticodon-bd"/>
</dbReference>
<dbReference type="InterPro" id="IPR004127">
    <property type="entry name" value="Prefoldin_subunit_alpha"/>
</dbReference>
<evidence type="ECO:0000313" key="6">
    <source>
        <dbReference type="Proteomes" id="UP000001611"/>
    </source>
</evidence>
<dbReference type="CDD" id="cd23157">
    <property type="entry name" value="Prefoldin_5"/>
    <property type="match status" value="1"/>
</dbReference>
<dbReference type="EMBL" id="DS572699">
    <property type="protein sequence ID" value="EGY21552.1"/>
    <property type="molecule type" value="Genomic_DNA"/>
</dbReference>
<organism evidence="5 6">
    <name type="scientific">Verticillium dahliae (strain VdLs.17 / ATCC MYA-4575 / FGSC 10137)</name>
    <name type="common">Verticillium wilt</name>
    <dbReference type="NCBI Taxonomy" id="498257"/>
    <lineage>
        <taxon>Eukaryota</taxon>
        <taxon>Fungi</taxon>
        <taxon>Dikarya</taxon>
        <taxon>Ascomycota</taxon>
        <taxon>Pezizomycotina</taxon>
        <taxon>Sordariomycetes</taxon>
        <taxon>Hypocreomycetidae</taxon>
        <taxon>Glomerellales</taxon>
        <taxon>Plectosphaerellaceae</taxon>
        <taxon>Verticillium</taxon>
    </lineage>
</organism>
<accession>G2WZW9</accession>
<dbReference type="SUPFAM" id="SSF46579">
    <property type="entry name" value="Prefoldin"/>
    <property type="match status" value="1"/>
</dbReference>
<proteinExistence type="inferred from homology"/>
<dbReference type="eggNOG" id="KOG3048">
    <property type="taxonomic scope" value="Eukaryota"/>
</dbReference>
<dbReference type="Pfam" id="PF03129">
    <property type="entry name" value="HGTP_anticodon"/>
    <property type="match status" value="1"/>
</dbReference>
<protein>
    <submittedName>
        <fullName evidence="5">Prolyl-tRNA synthetase</fullName>
    </submittedName>
</protein>
<name>G2WZW9_VERDV</name>
<dbReference type="RefSeq" id="XP_009655152.1">
    <property type="nucleotide sequence ID" value="XM_009656857.1"/>
</dbReference>
<dbReference type="InterPro" id="IPR050062">
    <property type="entry name" value="Pro-tRNA_synthetase"/>
</dbReference>
<reference evidence="5 6" key="1">
    <citation type="submission" date="2008-03" db="EMBL/GenBank/DDBJ databases">
        <title>The Genome Sequence of Verticillium dahliae VdLs.17.</title>
        <authorList>
            <consortium name="The Broad Institute Genome Sequencing Platform"/>
            <person name="Ma L.-J.J."/>
            <person name="Klosterman S.J."/>
            <person name="Subbarao K."/>
            <person name="Dobinson K."/>
            <person name="Veronese P."/>
            <person name="Kang S."/>
            <person name="Gold S.E."/>
            <person name="Young S."/>
            <person name="Jaffe D."/>
            <person name="Gnerre S."/>
            <person name="Berlin A."/>
            <person name="Heiman D."/>
            <person name="Hepburn T."/>
            <person name="Sykes S."/>
            <person name="Alvarado L."/>
            <person name="Kodira C.D."/>
            <person name="Lander E."/>
            <person name="Galagan J."/>
            <person name="Nusbaum C."/>
            <person name="Birren B."/>
        </authorList>
    </citation>
    <scope>NUCLEOTIDE SEQUENCE [LARGE SCALE GENOMIC DNA]</scope>
    <source>
        <strain evidence="6">VdLs.17 / ATCC MYA-4575 / FGSC 10137</strain>
    </source>
</reference>
<dbReference type="SUPFAM" id="SSF55681">
    <property type="entry name" value="Class II aaRS and biotin synthetases"/>
    <property type="match status" value="1"/>
</dbReference>
<evidence type="ECO:0000313" key="5">
    <source>
        <dbReference type="EMBL" id="EGY21552.1"/>
    </source>
</evidence>
<evidence type="ECO:0000259" key="4">
    <source>
        <dbReference type="Pfam" id="PF03129"/>
    </source>
</evidence>
<dbReference type="PANTHER" id="PTHR42753">
    <property type="entry name" value="MITOCHONDRIAL RIBOSOME PROTEIN L39/PROLYL-TRNA LIGASE FAMILY MEMBER"/>
    <property type="match status" value="1"/>
</dbReference>
<dbReference type="InParanoid" id="G2WZW9"/>
<keyword evidence="2" id="KW-0143">Chaperone</keyword>
<dbReference type="OrthoDB" id="10267474at2759"/>
<dbReference type="eggNOG" id="KOG2324">
    <property type="taxonomic scope" value="Eukaryota"/>
</dbReference>
<dbReference type="GO" id="GO:0004827">
    <property type="term" value="F:proline-tRNA ligase activity"/>
    <property type="evidence" value="ECO:0007669"/>
    <property type="project" value="TreeGrafter"/>
</dbReference>
<feature type="coiled-coil region" evidence="3">
    <location>
        <begin position="396"/>
        <end position="423"/>
    </location>
</feature>
<gene>
    <name evidence="5" type="ORF">VDAG_02992</name>
</gene>
<dbReference type="Proteomes" id="UP000001611">
    <property type="component" value="Chromosome 6"/>
</dbReference>
<dbReference type="HOGENOM" id="CLU_511111_0_0_1"/>
<dbReference type="STRING" id="498257.G2WZW9"/>
<dbReference type="AlphaFoldDB" id="G2WZW9"/>
<dbReference type="InterPro" id="IPR009053">
    <property type="entry name" value="Prefoldin"/>
</dbReference>